<keyword evidence="3 6" id="KW-0479">Metal-binding</keyword>
<feature type="signal peptide" evidence="7">
    <location>
        <begin position="1"/>
        <end position="23"/>
    </location>
</feature>
<accession>B8GP34</accession>
<keyword evidence="10" id="KW-1185">Reference proteome</keyword>
<dbReference type="SUPFAM" id="SSF46626">
    <property type="entry name" value="Cytochrome c"/>
    <property type="match status" value="1"/>
</dbReference>
<dbReference type="RefSeq" id="WP_012639417.1">
    <property type="nucleotide sequence ID" value="NC_011901.1"/>
</dbReference>
<dbReference type="KEGG" id="tgr:Tgr7_2881"/>
<dbReference type="PANTHER" id="PTHR33751">
    <property type="entry name" value="CBB3-TYPE CYTOCHROME C OXIDASE SUBUNIT FIXP"/>
    <property type="match status" value="1"/>
</dbReference>
<name>B8GP34_THISH</name>
<keyword evidence="4" id="KW-0249">Electron transport</keyword>
<keyword evidence="5 6" id="KW-0408">Iron</keyword>
<protein>
    <submittedName>
        <fullName evidence="9">Cytochrome c, class I</fullName>
    </submittedName>
</protein>
<evidence type="ECO:0000256" key="2">
    <source>
        <dbReference type="ARBA" id="ARBA00022617"/>
    </source>
</evidence>
<gene>
    <name evidence="9" type="ordered locus">Tgr7_2881</name>
</gene>
<dbReference type="GO" id="GO:0020037">
    <property type="term" value="F:heme binding"/>
    <property type="evidence" value="ECO:0007669"/>
    <property type="project" value="InterPro"/>
</dbReference>
<dbReference type="Pfam" id="PF00034">
    <property type="entry name" value="Cytochrom_C"/>
    <property type="match status" value="1"/>
</dbReference>
<evidence type="ECO:0000256" key="1">
    <source>
        <dbReference type="ARBA" id="ARBA00022448"/>
    </source>
</evidence>
<organism evidence="9 10">
    <name type="scientific">Thioalkalivibrio sulfidiphilus (strain HL-EbGR7)</name>
    <dbReference type="NCBI Taxonomy" id="396588"/>
    <lineage>
        <taxon>Bacteria</taxon>
        <taxon>Pseudomonadati</taxon>
        <taxon>Pseudomonadota</taxon>
        <taxon>Gammaproteobacteria</taxon>
        <taxon>Chromatiales</taxon>
        <taxon>Ectothiorhodospiraceae</taxon>
        <taxon>Thioalkalivibrio</taxon>
    </lineage>
</organism>
<feature type="domain" description="Cytochrome c" evidence="8">
    <location>
        <begin position="24"/>
        <end position="103"/>
    </location>
</feature>
<evidence type="ECO:0000313" key="10">
    <source>
        <dbReference type="Proteomes" id="UP000002383"/>
    </source>
</evidence>
<evidence type="ECO:0000313" key="9">
    <source>
        <dbReference type="EMBL" id="ACL73954.1"/>
    </source>
</evidence>
<feature type="chain" id="PRO_5002873188" evidence="7">
    <location>
        <begin position="24"/>
        <end position="103"/>
    </location>
</feature>
<dbReference type="STRING" id="396588.Tgr7_2881"/>
<dbReference type="Proteomes" id="UP000002383">
    <property type="component" value="Chromosome"/>
</dbReference>
<evidence type="ECO:0000256" key="7">
    <source>
        <dbReference type="SAM" id="SignalP"/>
    </source>
</evidence>
<dbReference type="InterPro" id="IPR009056">
    <property type="entry name" value="Cyt_c-like_dom"/>
</dbReference>
<dbReference type="GO" id="GO:0046872">
    <property type="term" value="F:metal ion binding"/>
    <property type="evidence" value="ECO:0007669"/>
    <property type="project" value="UniProtKB-KW"/>
</dbReference>
<dbReference type="Gene3D" id="1.10.760.10">
    <property type="entry name" value="Cytochrome c-like domain"/>
    <property type="match status" value="1"/>
</dbReference>
<reference evidence="9 10" key="1">
    <citation type="journal article" date="2011" name="Stand. Genomic Sci.">
        <title>Complete genome sequence of 'Thioalkalivibrio sulfidophilus' HL-EbGr7.</title>
        <authorList>
            <person name="Muyzer G."/>
            <person name="Sorokin D.Y."/>
            <person name="Mavromatis K."/>
            <person name="Lapidus A."/>
            <person name="Clum A."/>
            <person name="Ivanova N."/>
            <person name="Pati A."/>
            <person name="d'Haeseleer P."/>
            <person name="Woyke T."/>
            <person name="Kyrpides N.C."/>
        </authorList>
    </citation>
    <scope>NUCLEOTIDE SEQUENCE [LARGE SCALE GENOMIC DNA]</scope>
    <source>
        <strain evidence="9 10">HL-EbGR7</strain>
    </source>
</reference>
<evidence type="ECO:0000256" key="5">
    <source>
        <dbReference type="ARBA" id="ARBA00023004"/>
    </source>
</evidence>
<evidence type="ECO:0000256" key="6">
    <source>
        <dbReference type="PROSITE-ProRule" id="PRU00433"/>
    </source>
</evidence>
<keyword evidence="2 6" id="KW-0349">Heme</keyword>
<dbReference type="AlphaFoldDB" id="B8GP34"/>
<evidence type="ECO:0000259" key="8">
    <source>
        <dbReference type="PROSITE" id="PS51007"/>
    </source>
</evidence>
<dbReference type="EMBL" id="CP001339">
    <property type="protein sequence ID" value="ACL73954.1"/>
    <property type="molecule type" value="Genomic_DNA"/>
</dbReference>
<dbReference type="InterPro" id="IPR050597">
    <property type="entry name" value="Cytochrome_c_Oxidase_Subunit"/>
</dbReference>
<keyword evidence="1" id="KW-0813">Transport</keyword>
<dbReference type="PANTHER" id="PTHR33751:SF9">
    <property type="entry name" value="CYTOCHROME C4"/>
    <property type="match status" value="1"/>
</dbReference>
<dbReference type="PROSITE" id="PS51007">
    <property type="entry name" value="CYTC"/>
    <property type="match status" value="1"/>
</dbReference>
<proteinExistence type="predicted"/>
<dbReference type="HOGENOM" id="CLU_128253_1_0_6"/>
<keyword evidence="7" id="KW-0732">Signal</keyword>
<evidence type="ECO:0000256" key="4">
    <source>
        <dbReference type="ARBA" id="ARBA00022982"/>
    </source>
</evidence>
<dbReference type="eggNOG" id="COG2863">
    <property type="taxonomic scope" value="Bacteria"/>
</dbReference>
<sequence precursor="true">MKKFALMGVALAASLAMAGAAQAADVEAGKAKFATCISCHGAQGQGQAIFPKLAGKPAADTADLLKKYRAGETVGPNTPLMAPQAKGLSDEDIANLAAYIETL</sequence>
<dbReference type="InterPro" id="IPR036909">
    <property type="entry name" value="Cyt_c-like_dom_sf"/>
</dbReference>
<dbReference type="OrthoDB" id="9796421at2"/>
<dbReference type="GO" id="GO:0009055">
    <property type="term" value="F:electron transfer activity"/>
    <property type="evidence" value="ECO:0007669"/>
    <property type="project" value="InterPro"/>
</dbReference>
<evidence type="ECO:0000256" key="3">
    <source>
        <dbReference type="ARBA" id="ARBA00022723"/>
    </source>
</evidence>